<dbReference type="eggNOG" id="ENOG502RN00">
    <property type="taxonomic scope" value="Eukaryota"/>
</dbReference>
<evidence type="ECO:0000313" key="2">
    <source>
        <dbReference type="EMBL" id="EAQ92422.1"/>
    </source>
</evidence>
<dbReference type="EMBL" id="CH408029">
    <property type="protein sequence ID" value="EAQ92422.1"/>
    <property type="molecule type" value="Genomic_DNA"/>
</dbReference>
<name>Q2HGJ7_CHAGB</name>
<keyword evidence="3" id="KW-1185">Reference proteome</keyword>
<dbReference type="HOGENOM" id="CLU_472509_0_0_1"/>
<sequence>MEKSDPPHNGRRESGSPLGSDRILDRKIERLALPEGFSSNLAKRGPLSGRKTSDRSVRSIVSLFEKSAGTLESPGFNKLGLASGASDRVEVKDGKKGRGGTRMSNKDDKNVNIPTKNSKNLQHQEVQSLGTTFSMFPSSRVNYQVEDYSLTLLRHKSYFNNRPLARCLDDLADKDPKVKDQQVKSKKEGDRERAKENGETLGDRNDRERKKDRDILPNQRNTPLPLQQLDNQMGDLRIWEDVSEPEIFKLERRCSPEVRCFWNDVRTQLWVDEGEIYREKPTLTEQLGIDDDTPTPWDPATQLSISCPANTDIEHPLPLPPTRLPPPIPVASRGRSHTTISSQWKQYPVAPPLEPFLDPASDCLYWDELRPTYSVRLSRSALGCPDIVDLSPDAHTETESPNLPAPARPLPTPPITQSSHSRYPSGSGSGSGSGPWTRPPVWRTPSSLGSCSPPPVPPLPVPIPTPTGGRQRSRTNHSRYRHPPHLPEKSASTLTSVSTHSATMTNSSATSTHSRRTLGTSTSSVATRSTLTDSGTDFSSSYRPHQPRRRLTAEEKLSEIDAFLSPDREDGDREGWI</sequence>
<dbReference type="Proteomes" id="UP000001056">
    <property type="component" value="Unassembled WGS sequence"/>
</dbReference>
<feature type="region of interest" description="Disordered" evidence="1">
    <location>
        <begin position="1"/>
        <end position="56"/>
    </location>
</feature>
<feature type="region of interest" description="Disordered" evidence="1">
    <location>
        <begin position="391"/>
        <end position="577"/>
    </location>
</feature>
<feature type="compositionally biased region" description="Basic and acidic residues" evidence="1">
    <location>
        <begin position="1"/>
        <end position="14"/>
    </location>
</feature>
<feature type="compositionally biased region" description="Basic residues" evidence="1">
    <location>
        <begin position="471"/>
        <end position="484"/>
    </location>
</feature>
<accession>Q2HGJ7</accession>
<feature type="compositionally biased region" description="Polar residues" evidence="1">
    <location>
        <begin position="218"/>
        <end position="227"/>
    </location>
</feature>
<feature type="compositionally biased region" description="Low complexity" evidence="1">
    <location>
        <begin position="498"/>
        <end position="512"/>
    </location>
</feature>
<gene>
    <name evidence="2" type="ORF">CHGG_00657</name>
</gene>
<organism evidence="2 3">
    <name type="scientific">Chaetomium globosum (strain ATCC 6205 / CBS 148.51 / DSM 1962 / NBRC 6347 / NRRL 1970)</name>
    <name type="common">Soil fungus</name>
    <dbReference type="NCBI Taxonomy" id="306901"/>
    <lineage>
        <taxon>Eukaryota</taxon>
        <taxon>Fungi</taxon>
        <taxon>Dikarya</taxon>
        <taxon>Ascomycota</taxon>
        <taxon>Pezizomycotina</taxon>
        <taxon>Sordariomycetes</taxon>
        <taxon>Sordariomycetidae</taxon>
        <taxon>Sordariales</taxon>
        <taxon>Chaetomiaceae</taxon>
        <taxon>Chaetomium</taxon>
    </lineage>
</organism>
<feature type="compositionally biased region" description="Basic and acidic residues" evidence="1">
    <location>
        <begin position="87"/>
        <end position="96"/>
    </location>
</feature>
<dbReference type="AlphaFoldDB" id="Q2HGJ7"/>
<dbReference type="VEuPathDB" id="FungiDB:CHGG_00657"/>
<feature type="compositionally biased region" description="Pro residues" evidence="1">
    <location>
        <begin position="403"/>
        <end position="414"/>
    </location>
</feature>
<reference evidence="3" key="1">
    <citation type="journal article" date="2015" name="Genome Announc.">
        <title>Draft genome sequence of the cellulolytic fungus Chaetomium globosum.</title>
        <authorList>
            <person name="Cuomo C.A."/>
            <person name="Untereiner W.A."/>
            <person name="Ma L.-J."/>
            <person name="Grabherr M."/>
            <person name="Birren B.W."/>
        </authorList>
    </citation>
    <scope>NUCLEOTIDE SEQUENCE [LARGE SCALE GENOMIC DNA]</scope>
    <source>
        <strain evidence="3">ATCC 6205 / CBS 148.51 / DSM 1962 / NBRC 6347 / NRRL 1970</strain>
    </source>
</reference>
<evidence type="ECO:0000313" key="3">
    <source>
        <dbReference type="Proteomes" id="UP000001056"/>
    </source>
</evidence>
<feature type="region of interest" description="Disordered" evidence="1">
    <location>
        <begin position="176"/>
        <end position="227"/>
    </location>
</feature>
<dbReference type="GeneID" id="4386798"/>
<feature type="compositionally biased region" description="Polar residues" evidence="1">
    <location>
        <begin position="415"/>
        <end position="424"/>
    </location>
</feature>
<feature type="compositionally biased region" description="Basic and acidic residues" evidence="1">
    <location>
        <begin position="176"/>
        <end position="215"/>
    </location>
</feature>
<feature type="compositionally biased region" description="Basic and acidic residues" evidence="1">
    <location>
        <begin position="22"/>
        <end position="32"/>
    </location>
</feature>
<protein>
    <submittedName>
        <fullName evidence="2">Uncharacterized protein</fullName>
    </submittedName>
</protein>
<feature type="compositionally biased region" description="Polar residues" evidence="1">
    <location>
        <begin position="517"/>
        <end position="543"/>
    </location>
</feature>
<proteinExistence type="predicted"/>
<feature type="compositionally biased region" description="Pro residues" evidence="1">
    <location>
        <begin position="452"/>
        <end position="465"/>
    </location>
</feature>
<feature type="compositionally biased region" description="Basic and acidic residues" evidence="1">
    <location>
        <begin position="566"/>
        <end position="577"/>
    </location>
</feature>
<feature type="region of interest" description="Disordered" evidence="1">
    <location>
        <begin position="86"/>
        <end position="116"/>
    </location>
</feature>
<dbReference type="OrthoDB" id="5238042at2759"/>
<dbReference type="InParanoid" id="Q2HGJ7"/>
<dbReference type="OMA" id="YLWIDED"/>
<evidence type="ECO:0000256" key="1">
    <source>
        <dbReference type="SAM" id="MobiDB-lite"/>
    </source>
</evidence>
<dbReference type="RefSeq" id="XP_001219878.1">
    <property type="nucleotide sequence ID" value="XM_001219877.1"/>
</dbReference>